<dbReference type="GO" id="GO:0003677">
    <property type="term" value="F:DNA binding"/>
    <property type="evidence" value="ECO:0007669"/>
    <property type="project" value="UniProtKB-KW"/>
</dbReference>
<organism evidence="5">
    <name type="scientific">Oryza brachyantha</name>
    <name type="common">malo sina</name>
    <dbReference type="NCBI Taxonomy" id="4533"/>
    <lineage>
        <taxon>Eukaryota</taxon>
        <taxon>Viridiplantae</taxon>
        <taxon>Streptophyta</taxon>
        <taxon>Embryophyta</taxon>
        <taxon>Tracheophyta</taxon>
        <taxon>Spermatophyta</taxon>
        <taxon>Magnoliopsida</taxon>
        <taxon>Liliopsida</taxon>
        <taxon>Poales</taxon>
        <taxon>Poaceae</taxon>
        <taxon>BOP clade</taxon>
        <taxon>Oryzoideae</taxon>
        <taxon>Oryzeae</taxon>
        <taxon>Oryzinae</taxon>
        <taxon>Oryza</taxon>
    </lineage>
</organism>
<dbReference type="Pfam" id="PF23671">
    <property type="entry name" value="HTH_70"/>
    <property type="match status" value="1"/>
</dbReference>
<dbReference type="eggNOG" id="KOG0724">
    <property type="taxonomic scope" value="Eukaryota"/>
</dbReference>
<evidence type="ECO:0000313" key="6">
    <source>
        <dbReference type="Proteomes" id="UP000006038"/>
    </source>
</evidence>
<evidence type="ECO:0000256" key="1">
    <source>
        <dbReference type="ARBA" id="ARBA00023125"/>
    </source>
</evidence>
<evidence type="ECO:0000313" key="5">
    <source>
        <dbReference type="EnsemblPlants" id="OB06G14490.1"/>
    </source>
</evidence>
<dbReference type="InterPro" id="IPR017884">
    <property type="entry name" value="SANT_dom"/>
</dbReference>
<dbReference type="Gene3D" id="1.10.10.60">
    <property type="entry name" value="Homeodomain-like"/>
    <property type="match status" value="1"/>
</dbReference>
<dbReference type="InterPro" id="IPR009057">
    <property type="entry name" value="Homeodomain-like_sf"/>
</dbReference>
<dbReference type="EnsemblPlants" id="OB06G14490.1">
    <property type="protein sequence ID" value="OB06G14490.1"/>
    <property type="gene ID" value="OB06G14490"/>
</dbReference>
<evidence type="ECO:0000259" key="3">
    <source>
        <dbReference type="PROSITE" id="PS51293"/>
    </source>
</evidence>
<dbReference type="SUPFAM" id="SSF46689">
    <property type="entry name" value="Homeodomain-like"/>
    <property type="match status" value="1"/>
</dbReference>
<dbReference type="Proteomes" id="UP000006038">
    <property type="component" value="Chromosome 6"/>
</dbReference>
<accession>J3MBQ5</accession>
<dbReference type="AlphaFoldDB" id="J3MBQ5"/>
<dbReference type="Pfam" id="PF00249">
    <property type="entry name" value="Myb_DNA-binding"/>
    <property type="match status" value="1"/>
</dbReference>
<dbReference type="PANTHER" id="PTHR44042">
    <property type="entry name" value="DUPLICATED HOMEODOMAIN-LIKE SUPERFAMILY PROTEIN-RELATED"/>
    <property type="match status" value="1"/>
</dbReference>
<dbReference type="STRING" id="4533.J3MBQ5"/>
<feature type="domain" description="SANT" evidence="3">
    <location>
        <begin position="140"/>
        <end position="193"/>
    </location>
</feature>
<dbReference type="PROSITE" id="PS51294">
    <property type="entry name" value="HTH_MYB"/>
    <property type="match status" value="1"/>
</dbReference>
<dbReference type="OMA" id="WKGPTFG"/>
<proteinExistence type="predicted"/>
<feature type="region of interest" description="Disordered" evidence="2">
    <location>
        <begin position="259"/>
        <end position="288"/>
    </location>
</feature>
<name>J3MBQ5_ORYBR</name>
<dbReference type="CDD" id="cd00167">
    <property type="entry name" value="SANT"/>
    <property type="match status" value="1"/>
</dbReference>
<dbReference type="InterPro" id="IPR001005">
    <property type="entry name" value="SANT/Myb"/>
</dbReference>
<reference evidence="5" key="1">
    <citation type="journal article" date="2013" name="Nat. Commun.">
        <title>Whole-genome sequencing of Oryza brachyantha reveals mechanisms underlying Oryza genome evolution.</title>
        <authorList>
            <person name="Chen J."/>
            <person name="Huang Q."/>
            <person name="Gao D."/>
            <person name="Wang J."/>
            <person name="Lang Y."/>
            <person name="Liu T."/>
            <person name="Li B."/>
            <person name="Bai Z."/>
            <person name="Luis Goicoechea J."/>
            <person name="Liang C."/>
            <person name="Chen C."/>
            <person name="Zhang W."/>
            <person name="Sun S."/>
            <person name="Liao Y."/>
            <person name="Zhang X."/>
            <person name="Yang L."/>
            <person name="Song C."/>
            <person name="Wang M."/>
            <person name="Shi J."/>
            <person name="Liu G."/>
            <person name="Liu J."/>
            <person name="Zhou H."/>
            <person name="Zhou W."/>
            <person name="Yu Q."/>
            <person name="An N."/>
            <person name="Chen Y."/>
            <person name="Cai Q."/>
            <person name="Wang B."/>
            <person name="Liu B."/>
            <person name="Min J."/>
            <person name="Huang Y."/>
            <person name="Wu H."/>
            <person name="Li Z."/>
            <person name="Zhang Y."/>
            <person name="Yin Y."/>
            <person name="Song W."/>
            <person name="Jiang J."/>
            <person name="Jackson S.A."/>
            <person name="Wing R.A."/>
            <person name="Wang J."/>
            <person name="Chen M."/>
        </authorList>
    </citation>
    <scope>NUCLEOTIDE SEQUENCE [LARGE SCALE GENOMIC DNA]</scope>
    <source>
        <strain evidence="5">cv. IRGC 101232</strain>
    </source>
</reference>
<evidence type="ECO:0000259" key="4">
    <source>
        <dbReference type="PROSITE" id="PS51294"/>
    </source>
</evidence>
<keyword evidence="1" id="KW-0238">DNA-binding</keyword>
<keyword evidence="6" id="KW-1185">Reference proteome</keyword>
<reference evidence="5" key="2">
    <citation type="submission" date="2013-04" db="UniProtKB">
        <authorList>
            <consortium name="EnsemblPlants"/>
        </authorList>
    </citation>
    <scope>IDENTIFICATION</scope>
</reference>
<dbReference type="PANTHER" id="PTHR44042:SF11">
    <property type="entry name" value="OS06G0173800 PROTEIN"/>
    <property type="match status" value="1"/>
</dbReference>
<dbReference type="Gramene" id="OB06G14490.1">
    <property type="protein sequence ID" value="OB06G14490.1"/>
    <property type="gene ID" value="OB06G14490"/>
</dbReference>
<dbReference type="SMART" id="SM00717">
    <property type="entry name" value="SANT"/>
    <property type="match status" value="1"/>
</dbReference>
<evidence type="ECO:0000256" key="2">
    <source>
        <dbReference type="SAM" id="MobiDB-lite"/>
    </source>
</evidence>
<dbReference type="InterPro" id="IPR017930">
    <property type="entry name" value="Myb_dom"/>
</dbReference>
<dbReference type="HOGENOM" id="CLU_049252_0_1_1"/>
<dbReference type="InterPro" id="IPR056195">
    <property type="entry name" value="HTH_70"/>
</dbReference>
<protein>
    <submittedName>
        <fullName evidence="5">Uncharacterized protein</fullName>
    </submittedName>
</protein>
<sequence length="288" mass="30812">MDARVGTQWTEAEVREARTIVSMMTGAAYYEAGSSNGNGNNDSSTRHDRIVSELQSWFPWRTVCQPADQPQDNDGAGAVVNATPPEDQAAMNVVDLGMNNGGAGVVVGGGPMEEMVVQAPPPAPAPVHVVNQGPGRQYAAPNTIWTIDEHRLFLRGLRVYRCGDWDNISNHFVTTRSPVQVASHARRYSRRLRMAPSEQRGGVRDHVDLFDVGEPAIMHNGSSGAAMNGAGNDAAPVWAPLLHSPQIQQQMMQLQAQAQAQQRWDAPQTATAGDGDGWCSCSSGGGSG</sequence>
<dbReference type="PROSITE" id="PS51293">
    <property type="entry name" value="SANT"/>
    <property type="match status" value="1"/>
</dbReference>
<feature type="domain" description="HTH myb-type" evidence="4">
    <location>
        <begin position="145"/>
        <end position="193"/>
    </location>
</feature>